<gene>
    <name evidence="3" type="ORF">POCULU_LOCUS7992</name>
</gene>
<dbReference type="Proteomes" id="UP000789572">
    <property type="component" value="Unassembled WGS sequence"/>
</dbReference>
<evidence type="ECO:0000313" key="3">
    <source>
        <dbReference type="EMBL" id="CAG8611962.1"/>
    </source>
</evidence>
<dbReference type="PANTHER" id="PTHR47027">
    <property type="entry name" value="REVERSE TRANSCRIPTASE DOMAIN-CONTAINING PROTEIN"/>
    <property type="match status" value="1"/>
</dbReference>
<evidence type="ECO:0000313" key="4">
    <source>
        <dbReference type="Proteomes" id="UP000789572"/>
    </source>
</evidence>
<dbReference type="PANTHER" id="PTHR47027:SF20">
    <property type="entry name" value="REVERSE TRANSCRIPTASE-LIKE PROTEIN WITH RNA-DIRECTED DNA POLYMERASE DOMAIN"/>
    <property type="match status" value="1"/>
</dbReference>
<dbReference type="Pfam" id="PF00078">
    <property type="entry name" value="RVT_1"/>
    <property type="match status" value="1"/>
</dbReference>
<evidence type="ECO:0000259" key="2">
    <source>
        <dbReference type="PROSITE" id="PS50878"/>
    </source>
</evidence>
<dbReference type="InterPro" id="IPR000477">
    <property type="entry name" value="RT_dom"/>
</dbReference>
<organism evidence="3 4">
    <name type="scientific">Paraglomus occultum</name>
    <dbReference type="NCBI Taxonomy" id="144539"/>
    <lineage>
        <taxon>Eukaryota</taxon>
        <taxon>Fungi</taxon>
        <taxon>Fungi incertae sedis</taxon>
        <taxon>Mucoromycota</taxon>
        <taxon>Glomeromycotina</taxon>
        <taxon>Glomeromycetes</taxon>
        <taxon>Paraglomerales</taxon>
        <taxon>Paraglomeraceae</taxon>
        <taxon>Paraglomus</taxon>
    </lineage>
</organism>
<proteinExistence type="predicted"/>
<sequence>MLQPIEKQRASLKPESSQARRKSYREFRKKYKKITKEYGREIIQEGSTLVLGLADHFDEIVAKAMNVEKELITLARQWHITLERAAFTEGVDKVKEVLEREQEATTTQQENIKEVVEEVEMRIEEERITETKKIMEVKPAKPTRQDLQHQETADNTTKKEGKNKVLEGNSIEIFPCKNKIEDKLEQLEEIGKARYGKYEEAKAKLEKKKDEFDQLNLILEEKTEKENPKKRKVLQNEKKTKEARETQAKQELEEVQKKRATLSDQTEKREYSTSSSSRKRKEVLSERTEDKKISPVKDKGKRKMYEPETSLKEKEDSHKSNDLDREQKPYSRIEETITVWNIPYHITRSQVFFAIKYLERVKNIEMIRESSGKTRAEVSFEEGSSFIQGIETWIVPLTNELLSSYTYDAIRIQKEKELWIAFQDMRKAFDSVSIHALELSMRRIRLPKNLITFIKQLYQNCEIRVITDEGLIDFFVAGDGIDQGEVISLLMWRIFYDPLLVEKRVYRTEKAMISALAYADDTTWVVESQQALQEIIR</sequence>
<feature type="compositionally biased region" description="Basic and acidic residues" evidence="1">
    <location>
        <begin position="282"/>
        <end position="327"/>
    </location>
</feature>
<dbReference type="EMBL" id="CAJVPJ010002059">
    <property type="protein sequence ID" value="CAG8611962.1"/>
    <property type="molecule type" value="Genomic_DNA"/>
</dbReference>
<name>A0A9N9CUU8_9GLOM</name>
<accession>A0A9N9CUU8</accession>
<feature type="region of interest" description="Disordered" evidence="1">
    <location>
        <begin position="221"/>
        <end position="327"/>
    </location>
</feature>
<protein>
    <submittedName>
        <fullName evidence="3">5654_t:CDS:1</fullName>
    </submittedName>
</protein>
<feature type="region of interest" description="Disordered" evidence="1">
    <location>
        <begin position="1"/>
        <end position="21"/>
    </location>
</feature>
<feature type="compositionally biased region" description="Basic and acidic residues" evidence="1">
    <location>
        <begin position="234"/>
        <end position="257"/>
    </location>
</feature>
<dbReference type="AlphaFoldDB" id="A0A9N9CUU8"/>
<dbReference type="PROSITE" id="PS50878">
    <property type="entry name" value="RT_POL"/>
    <property type="match status" value="1"/>
</dbReference>
<keyword evidence="4" id="KW-1185">Reference proteome</keyword>
<dbReference type="OrthoDB" id="2445782at2759"/>
<feature type="non-terminal residue" evidence="3">
    <location>
        <position position="537"/>
    </location>
</feature>
<reference evidence="3" key="1">
    <citation type="submission" date="2021-06" db="EMBL/GenBank/DDBJ databases">
        <authorList>
            <person name="Kallberg Y."/>
            <person name="Tangrot J."/>
            <person name="Rosling A."/>
        </authorList>
    </citation>
    <scope>NUCLEOTIDE SEQUENCE</scope>
    <source>
        <strain evidence="3">IA702</strain>
    </source>
</reference>
<feature type="domain" description="Reverse transcriptase" evidence="2">
    <location>
        <begin position="335"/>
        <end position="537"/>
    </location>
</feature>
<comment type="caution">
    <text evidence="3">The sequence shown here is derived from an EMBL/GenBank/DDBJ whole genome shotgun (WGS) entry which is preliminary data.</text>
</comment>
<feature type="region of interest" description="Disordered" evidence="1">
    <location>
        <begin position="139"/>
        <end position="163"/>
    </location>
</feature>
<evidence type="ECO:0000256" key="1">
    <source>
        <dbReference type="SAM" id="MobiDB-lite"/>
    </source>
</evidence>